<evidence type="ECO:0000256" key="8">
    <source>
        <dbReference type="ARBA" id="ARBA00023136"/>
    </source>
</evidence>
<evidence type="ECO:0000313" key="13">
    <source>
        <dbReference type="EMBL" id="MBB4659191.1"/>
    </source>
</evidence>
<keyword evidence="7 12" id="KW-0406">Ion transport</keyword>
<keyword evidence="6 12" id="KW-0915">Sodium</keyword>
<evidence type="ECO:0000256" key="2">
    <source>
        <dbReference type="ARBA" id="ARBA00022475"/>
    </source>
</evidence>
<dbReference type="GO" id="GO:0046872">
    <property type="term" value="F:metal ion binding"/>
    <property type="evidence" value="ECO:0007669"/>
    <property type="project" value="UniProtKB-KW"/>
</dbReference>
<dbReference type="GO" id="GO:0062054">
    <property type="term" value="F:fluoride channel activity"/>
    <property type="evidence" value="ECO:0007669"/>
    <property type="project" value="UniProtKB-UniRule"/>
</dbReference>
<comment type="caution">
    <text evidence="13">The sequence shown here is derived from an EMBL/GenBank/DDBJ whole genome shotgun (WGS) entry which is preliminary data.</text>
</comment>
<dbReference type="Proteomes" id="UP000563524">
    <property type="component" value="Unassembled WGS sequence"/>
</dbReference>
<feature type="binding site" evidence="12">
    <location>
        <position position="74"/>
    </location>
    <ligand>
        <name>Na(+)</name>
        <dbReference type="ChEBI" id="CHEBI:29101"/>
        <note>structural</note>
    </ligand>
</feature>
<evidence type="ECO:0000313" key="14">
    <source>
        <dbReference type="Proteomes" id="UP000563524"/>
    </source>
</evidence>
<dbReference type="Pfam" id="PF02537">
    <property type="entry name" value="CRCB"/>
    <property type="match status" value="1"/>
</dbReference>
<dbReference type="HAMAP" id="MF_00454">
    <property type="entry name" value="FluC"/>
    <property type="match status" value="1"/>
</dbReference>
<evidence type="ECO:0000256" key="10">
    <source>
        <dbReference type="ARBA" id="ARBA00035120"/>
    </source>
</evidence>
<keyword evidence="2 12" id="KW-1003">Cell membrane</keyword>
<dbReference type="PANTHER" id="PTHR28259">
    <property type="entry name" value="FLUORIDE EXPORT PROTEIN 1-RELATED"/>
    <property type="match status" value="1"/>
</dbReference>
<keyword evidence="3" id="KW-0997">Cell inner membrane</keyword>
<organism evidence="13 14">
    <name type="scientific">Parvularcula dongshanensis</name>
    <dbReference type="NCBI Taxonomy" id="1173995"/>
    <lineage>
        <taxon>Bacteria</taxon>
        <taxon>Pseudomonadati</taxon>
        <taxon>Pseudomonadota</taxon>
        <taxon>Alphaproteobacteria</taxon>
        <taxon>Parvularculales</taxon>
        <taxon>Parvularculaceae</taxon>
        <taxon>Parvularcula</taxon>
    </lineage>
</organism>
<dbReference type="GO" id="GO:0140114">
    <property type="term" value="P:cellular detoxification of fluoride"/>
    <property type="evidence" value="ECO:0007669"/>
    <property type="project" value="UniProtKB-UniRule"/>
</dbReference>
<name>A0A840I4I5_9PROT</name>
<accession>A0A840I4I5</accession>
<evidence type="ECO:0000256" key="3">
    <source>
        <dbReference type="ARBA" id="ARBA00022519"/>
    </source>
</evidence>
<comment type="similarity">
    <text evidence="10 12">Belongs to the fluoride channel Fluc/FEX (TC 1.A.43) family.</text>
</comment>
<dbReference type="NCBIfam" id="TIGR00494">
    <property type="entry name" value="crcB"/>
    <property type="match status" value="1"/>
</dbReference>
<evidence type="ECO:0000256" key="12">
    <source>
        <dbReference type="HAMAP-Rule" id="MF_00454"/>
    </source>
</evidence>
<keyword evidence="12" id="KW-0479">Metal-binding</keyword>
<gene>
    <name evidence="12" type="primary">fluC</name>
    <name evidence="12" type="synonym">crcB</name>
    <name evidence="13" type="ORF">GGQ59_001716</name>
</gene>
<keyword evidence="9 12" id="KW-0407">Ion channel</keyword>
<evidence type="ECO:0000256" key="9">
    <source>
        <dbReference type="ARBA" id="ARBA00023303"/>
    </source>
</evidence>
<evidence type="ECO:0000256" key="1">
    <source>
        <dbReference type="ARBA" id="ARBA00004651"/>
    </source>
</evidence>
<dbReference type="AlphaFoldDB" id="A0A840I4I5"/>
<dbReference type="EMBL" id="JACHOB010000003">
    <property type="protein sequence ID" value="MBB4659191.1"/>
    <property type="molecule type" value="Genomic_DNA"/>
</dbReference>
<evidence type="ECO:0000256" key="4">
    <source>
        <dbReference type="ARBA" id="ARBA00022692"/>
    </source>
</evidence>
<feature type="binding site" evidence="12">
    <location>
        <position position="77"/>
    </location>
    <ligand>
        <name>Na(+)</name>
        <dbReference type="ChEBI" id="CHEBI:29101"/>
        <note>structural</note>
    </ligand>
</feature>
<evidence type="ECO:0000256" key="7">
    <source>
        <dbReference type="ARBA" id="ARBA00023065"/>
    </source>
</evidence>
<keyword evidence="5 12" id="KW-1133">Transmembrane helix</keyword>
<comment type="activity regulation">
    <text evidence="12">Na(+) is not transported, but it plays an essential structural role and its presence is essential for fluoride channel function.</text>
</comment>
<proteinExistence type="inferred from homology"/>
<sequence length="124" mass="12745">MTIPPFLAVATGGALGALARWWTARAVIALSGSEAALGTFAVNVLGSFGLGLFAAVLLERQSPLALLVLVGFFGAFTTFSTFAMDALRLFEERGLTLAAVYVFGSVALALLVFLAGAALGRSFA</sequence>
<dbReference type="GO" id="GO:0005886">
    <property type="term" value="C:plasma membrane"/>
    <property type="evidence" value="ECO:0007669"/>
    <property type="project" value="UniProtKB-SubCell"/>
</dbReference>
<evidence type="ECO:0000256" key="5">
    <source>
        <dbReference type="ARBA" id="ARBA00022989"/>
    </source>
</evidence>
<protein>
    <recommendedName>
        <fullName evidence="12">Fluoride-specific ion channel FluC</fullName>
    </recommendedName>
</protein>
<feature type="transmembrane region" description="Helical" evidence="12">
    <location>
        <begin position="36"/>
        <end position="57"/>
    </location>
</feature>
<dbReference type="PANTHER" id="PTHR28259:SF1">
    <property type="entry name" value="FLUORIDE EXPORT PROTEIN 1-RELATED"/>
    <property type="match status" value="1"/>
</dbReference>
<reference evidence="13 14" key="1">
    <citation type="submission" date="2020-08" db="EMBL/GenBank/DDBJ databases">
        <title>Genomic Encyclopedia of Type Strains, Phase IV (KMG-IV): sequencing the most valuable type-strain genomes for metagenomic binning, comparative biology and taxonomic classification.</title>
        <authorList>
            <person name="Goeker M."/>
        </authorList>
    </citation>
    <scope>NUCLEOTIDE SEQUENCE [LARGE SCALE GENOMIC DNA]</scope>
    <source>
        <strain evidence="13 14">DSM 102850</strain>
    </source>
</reference>
<comment type="catalytic activity">
    <reaction evidence="11">
        <text>fluoride(in) = fluoride(out)</text>
        <dbReference type="Rhea" id="RHEA:76159"/>
        <dbReference type="ChEBI" id="CHEBI:17051"/>
    </reaction>
    <physiologicalReaction direction="left-to-right" evidence="11">
        <dbReference type="Rhea" id="RHEA:76160"/>
    </physiologicalReaction>
</comment>
<comment type="subcellular location">
    <subcellularLocation>
        <location evidence="1 12">Cell membrane</location>
        <topology evidence="1 12">Multi-pass membrane protein</topology>
    </subcellularLocation>
</comment>
<keyword evidence="12" id="KW-0813">Transport</keyword>
<evidence type="ECO:0000256" key="6">
    <source>
        <dbReference type="ARBA" id="ARBA00023053"/>
    </source>
</evidence>
<feature type="transmembrane region" description="Helical" evidence="12">
    <location>
        <begin position="64"/>
        <end position="83"/>
    </location>
</feature>
<feature type="transmembrane region" description="Helical" evidence="12">
    <location>
        <begin position="95"/>
        <end position="119"/>
    </location>
</feature>
<evidence type="ECO:0000256" key="11">
    <source>
        <dbReference type="ARBA" id="ARBA00035585"/>
    </source>
</evidence>
<keyword evidence="4 12" id="KW-0812">Transmembrane</keyword>
<dbReference type="InterPro" id="IPR003691">
    <property type="entry name" value="FluC"/>
</dbReference>
<comment type="function">
    <text evidence="12">Fluoride-specific ion channel. Important for reducing fluoride concentration in the cell, thus reducing its toxicity.</text>
</comment>
<keyword evidence="14" id="KW-1185">Reference proteome</keyword>
<keyword evidence="8 12" id="KW-0472">Membrane</keyword>
<dbReference type="RefSeq" id="WP_183817547.1">
    <property type="nucleotide sequence ID" value="NZ_JACHOB010000003.1"/>
</dbReference>